<dbReference type="RefSeq" id="WP_072578140.1">
    <property type="nucleotide sequence ID" value="NZ_CP016020.1"/>
</dbReference>
<dbReference type="EMBL" id="CP016020">
    <property type="protein sequence ID" value="APH03357.1"/>
    <property type="molecule type" value="Genomic_DNA"/>
</dbReference>
<keyword evidence="1" id="KW-0378">Hydrolase</keyword>
<dbReference type="GO" id="GO:0005975">
    <property type="term" value="P:carbohydrate metabolic process"/>
    <property type="evidence" value="ECO:0007669"/>
    <property type="project" value="InterPro"/>
</dbReference>
<evidence type="ECO:0000256" key="1">
    <source>
        <dbReference type="HAMAP-Rule" id="MF_00691"/>
    </source>
</evidence>
<evidence type="ECO:0000313" key="3">
    <source>
        <dbReference type="Proteomes" id="UP000181936"/>
    </source>
</evidence>
<dbReference type="CDD" id="cd10787">
    <property type="entry name" value="LamB_YcsF_like"/>
    <property type="match status" value="1"/>
</dbReference>
<evidence type="ECO:0000313" key="2">
    <source>
        <dbReference type="EMBL" id="APH03357.1"/>
    </source>
</evidence>
<comment type="function">
    <text evidence="1">Catalyzes the cleavage of 5-oxoproline to form L-glutamate coupled to the hydrolysis of ATP to ADP and inorganic phosphate.</text>
</comment>
<dbReference type="GO" id="GO:0005524">
    <property type="term" value="F:ATP binding"/>
    <property type="evidence" value="ECO:0007669"/>
    <property type="project" value="UniProtKB-UniRule"/>
</dbReference>
<dbReference type="Proteomes" id="UP000181936">
    <property type="component" value="Chromosome"/>
</dbReference>
<accession>A0A1L3MLZ2</accession>
<dbReference type="GO" id="GO:0017168">
    <property type="term" value="F:5-oxoprolinase (ATP-hydrolyzing) activity"/>
    <property type="evidence" value="ECO:0007669"/>
    <property type="project" value="UniProtKB-UniRule"/>
</dbReference>
<dbReference type="NCBIfam" id="NF003816">
    <property type="entry name" value="PRK05406.1-5"/>
    <property type="match status" value="1"/>
</dbReference>
<dbReference type="Gene3D" id="3.20.20.370">
    <property type="entry name" value="Glycoside hydrolase/deacetylase"/>
    <property type="match status" value="1"/>
</dbReference>
<reference evidence="2 3" key="1">
    <citation type="journal article" date="2016" name="Sci. Rep.">
        <title>Complete genome sequence and transcriptomic analysis of a novel marine strain Bacillus weihaiensis reveals the mechanism of brown algae degradation.</title>
        <authorList>
            <person name="Zhu Y."/>
            <person name="Chen P."/>
            <person name="Bao Y."/>
            <person name="Men Y."/>
            <person name="Zeng Y."/>
            <person name="Yang J."/>
            <person name="Sun J."/>
            <person name="Sun Y."/>
        </authorList>
    </citation>
    <scope>NUCLEOTIDE SEQUENCE [LARGE SCALE GENOMIC DNA]</scope>
    <source>
        <strain evidence="2 3">Alg07</strain>
    </source>
</reference>
<dbReference type="PANTHER" id="PTHR30292:SF0">
    <property type="entry name" value="5-OXOPROLINASE SUBUNIT A"/>
    <property type="match status" value="1"/>
</dbReference>
<protein>
    <recommendedName>
        <fullName evidence="1">5-oxoprolinase subunit A</fullName>
        <shortName evidence="1">5-OPase subunit A</shortName>
        <ecNumber evidence="1">3.5.2.9</ecNumber>
    </recommendedName>
    <alternativeName>
        <fullName evidence="1">5-oxoprolinase (ATP-hydrolyzing) subunit A</fullName>
    </alternativeName>
</protein>
<dbReference type="InterPro" id="IPR005501">
    <property type="entry name" value="LamB/YcsF/PxpA-like"/>
</dbReference>
<comment type="similarity">
    <text evidence="1">Belongs to the LamB/PxpA family.</text>
</comment>
<comment type="catalytic activity">
    <reaction evidence="1">
        <text>5-oxo-L-proline + ATP + 2 H2O = L-glutamate + ADP + phosphate + H(+)</text>
        <dbReference type="Rhea" id="RHEA:10348"/>
        <dbReference type="ChEBI" id="CHEBI:15377"/>
        <dbReference type="ChEBI" id="CHEBI:15378"/>
        <dbReference type="ChEBI" id="CHEBI:29985"/>
        <dbReference type="ChEBI" id="CHEBI:30616"/>
        <dbReference type="ChEBI" id="CHEBI:43474"/>
        <dbReference type="ChEBI" id="CHEBI:58402"/>
        <dbReference type="ChEBI" id="CHEBI:456216"/>
        <dbReference type="EC" id="3.5.2.9"/>
    </reaction>
</comment>
<dbReference type="NCBIfam" id="NF003814">
    <property type="entry name" value="PRK05406.1-3"/>
    <property type="match status" value="1"/>
</dbReference>
<dbReference type="STRING" id="1547283.A9C19_00525"/>
<comment type="subunit">
    <text evidence="1">Forms a complex composed of PxpA, PxpB and PxpC.</text>
</comment>
<gene>
    <name evidence="1" type="primary">pxpA</name>
    <name evidence="2" type="ORF">A9C19_00525</name>
</gene>
<keyword evidence="1" id="KW-0547">Nucleotide-binding</keyword>
<proteinExistence type="inferred from homology"/>
<dbReference type="InterPro" id="IPR011330">
    <property type="entry name" value="Glyco_hydro/deAcase_b/a-brl"/>
</dbReference>
<dbReference type="SUPFAM" id="SSF88713">
    <property type="entry name" value="Glycoside hydrolase/deacetylase"/>
    <property type="match status" value="1"/>
</dbReference>
<keyword evidence="3" id="KW-1185">Reference proteome</keyword>
<dbReference type="PANTHER" id="PTHR30292">
    <property type="entry name" value="UNCHARACTERIZED PROTEIN YBGL-RELATED"/>
    <property type="match status" value="1"/>
</dbReference>
<name>A0A1L3MLZ2_9BACI</name>
<dbReference type="AlphaFoldDB" id="A0A1L3MLZ2"/>
<keyword evidence="1" id="KW-0067">ATP-binding</keyword>
<dbReference type="OrthoDB" id="9773478at2"/>
<dbReference type="Pfam" id="PF03746">
    <property type="entry name" value="LamB_YcsF"/>
    <property type="match status" value="1"/>
</dbReference>
<dbReference type="HAMAP" id="MF_00691">
    <property type="entry name" value="PxpA"/>
    <property type="match status" value="1"/>
</dbReference>
<organism evidence="2 3">
    <name type="scientific">Bacillus weihaiensis</name>
    <dbReference type="NCBI Taxonomy" id="1547283"/>
    <lineage>
        <taxon>Bacteria</taxon>
        <taxon>Bacillati</taxon>
        <taxon>Bacillota</taxon>
        <taxon>Bacilli</taxon>
        <taxon>Bacillales</taxon>
        <taxon>Bacillaceae</taxon>
        <taxon>Bacillus</taxon>
    </lineage>
</organism>
<dbReference type="KEGG" id="bwh:A9C19_00525"/>
<dbReference type="EC" id="3.5.2.9" evidence="1"/>
<sequence length="252" mass="27682">MYQIDLNCDLGESFGEYTIGQDEEILPFITSANIACGFHAGDPSVMKKTVQLALKNKVRIGAHPGLPDLVGFGRRHMTITPQEAYDIVVYQIGALSGFIKAEGERMQHVKPHGALYNMAVMNRALSEAIAEAVYHVDPQLILFGLAGSELVKAGERIGLKTANEVFSDRTYQEDGTLTPRTHTNALIHTFEDSVSQVIRMIKEGKVRSIQGSDVAVKAETICIHGDRPEALHFAKNLREAFLSEGIKSKAFL</sequence>